<dbReference type="PANTHER" id="PTHR45835:SF107">
    <property type="entry name" value="INTEGRASE CATALYTIC DOMAIN-CONTAINING PROTEIN"/>
    <property type="match status" value="1"/>
</dbReference>
<reference evidence="2 3" key="1">
    <citation type="journal article" date="2018" name="PLoS Genet.">
        <title>Population sequencing reveals clonal diversity and ancestral inbreeding in the grapevine cultivar Chardonnay.</title>
        <authorList>
            <person name="Roach M.J."/>
            <person name="Johnson D.L."/>
            <person name="Bohlmann J."/>
            <person name="van Vuuren H.J."/>
            <person name="Jones S.J."/>
            <person name="Pretorius I.S."/>
            <person name="Schmidt S.A."/>
            <person name="Borneman A.R."/>
        </authorList>
    </citation>
    <scope>NUCLEOTIDE SEQUENCE [LARGE SCALE GENOMIC DNA]</scope>
    <source>
        <strain evidence="3">cv. Chardonnay</strain>
        <tissue evidence="2">Leaf</tissue>
    </source>
</reference>
<dbReference type="Pfam" id="PF24626">
    <property type="entry name" value="SH3_Tf2-1"/>
    <property type="match status" value="1"/>
</dbReference>
<dbReference type="Proteomes" id="UP000288805">
    <property type="component" value="Unassembled WGS sequence"/>
</dbReference>
<gene>
    <name evidence="2" type="primary">Tf2-8_58</name>
    <name evidence="2" type="ORF">CK203_088223</name>
</gene>
<evidence type="ECO:0000313" key="2">
    <source>
        <dbReference type="EMBL" id="RVW60176.1"/>
    </source>
</evidence>
<organism evidence="2 3">
    <name type="scientific">Vitis vinifera</name>
    <name type="common">Grape</name>
    <dbReference type="NCBI Taxonomy" id="29760"/>
    <lineage>
        <taxon>Eukaryota</taxon>
        <taxon>Viridiplantae</taxon>
        <taxon>Streptophyta</taxon>
        <taxon>Embryophyta</taxon>
        <taxon>Tracheophyta</taxon>
        <taxon>Spermatophyta</taxon>
        <taxon>Magnoliopsida</taxon>
        <taxon>eudicotyledons</taxon>
        <taxon>Gunneridae</taxon>
        <taxon>Pentapetalae</taxon>
        <taxon>rosids</taxon>
        <taxon>Vitales</taxon>
        <taxon>Vitaceae</taxon>
        <taxon>Viteae</taxon>
        <taxon>Vitis</taxon>
    </lineage>
</organism>
<comment type="caution">
    <text evidence="2">The sequence shown here is derived from an EMBL/GenBank/DDBJ whole genome shotgun (WGS) entry which is preliminary data.</text>
</comment>
<accession>A0A438FJL5</accession>
<dbReference type="InterPro" id="IPR012337">
    <property type="entry name" value="RNaseH-like_sf"/>
</dbReference>
<dbReference type="SUPFAM" id="SSF53098">
    <property type="entry name" value="Ribonuclease H-like"/>
    <property type="match status" value="1"/>
</dbReference>
<dbReference type="GO" id="GO:0003676">
    <property type="term" value="F:nucleic acid binding"/>
    <property type="evidence" value="ECO:0007669"/>
    <property type="project" value="InterPro"/>
</dbReference>
<protein>
    <submittedName>
        <fullName evidence="2">Transposon Tf2-8 polyprotein</fullName>
    </submittedName>
</protein>
<dbReference type="InterPro" id="IPR036397">
    <property type="entry name" value="RNaseH_sf"/>
</dbReference>
<dbReference type="AlphaFoldDB" id="A0A438FJL5"/>
<dbReference type="PROSITE" id="PS50994">
    <property type="entry name" value="INTEGRASE"/>
    <property type="match status" value="1"/>
</dbReference>
<evidence type="ECO:0000313" key="3">
    <source>
        <dbReference type="Proteomes" id="UP000288805"/>
    </source>
</evidence>
<proteinExistence type="predicted"/>
<dbReference type="GO" id="GO:0015074">
    <property type="term" value="P:DNA integration"/>
    <property type="evidence" value="ECO:0007669"/>
    <property type="project" value="InterPro"/>
</dbReference>
<dbReference type="Gene3D" id="3.30.420.10">
    <property type="entry name" value="Ribonuclease H-like superfamily/Ribonuclease H"/>
    <property type="match status" value="2"/>
</dbReference>
<feature type="domain" description="Integrase catalytic" evidence="1">
    <location>
        <begin position="1"/>
        <end position="144"/>
    </location>
</feature>
<dbReference type="EMBL" id="QGNW01000868">
    <property type="protein sequence ID" value="RVW60176.1"/>
    <property type="molecule type" value="Genomic_DNA"/>
</dbReference>
<dbReference type="InterPro" id="IPR001584">
    <property type="entry name" value="Integrase_cat-core"/>
</dbReference>
<evidence type="ECO:0000259" key="1">
    <source>
        <dbReference type="PROSITE" id="PS50994"/>
    </source>
</evidence>
<dbReference type="PANTHER" id="PTHR45835">
    <property type="entry name" value="YALI0A06105P"/>
    <property type="match status" value="1"/>
</dbReference>
<name>A0A438FJL5_VITVI</name>
<sequence>MDKTEMKKAAGLLQPLPILKRPWENISMDFMTRFPKVRDFKSVFVVVDRFSKYAVFIPAPDACPAEETAKLFFSNVLKFSIANHPQTDGQTEKINALLKEYLRHYVTATQKNWVDLMDTAQLCYNLQRSSATGMSPFELAIGEMFDEARDSLEKAARRMKKYADHDRRPLEFQVEDKVLLKLTLQIWKKISNKTRQRGLIPKYDGPFEVIKQVGQVAYMLKLPERLKLHPTFHVSFLKPYYEDLDVERV</sequence>
<dbReference type="InterPro" id="IPR056924">
    <property type="entry name" value="SH3_Tf2-1"/>
</dbReference>